<dbReference type="PIRSF" id="PIRSF002741">
    <property type="entry name" value="MppA"/>
    <property type="match status" value="1"/>
</dbReference>
<dbReference type="Gene3D" id="3.40.190.10">
    <property type="entry name" value="Periplasmic binding protein-like II"/>
    <property type="match status" value="1"/>
</dbReference>
<sequence length="601" mass="67308">MIGLAGGLIGGLLALPGRLHAEPAHGLSMYGDLKYPSDFTHFAYAYPDAPKGGTLKTAARGTFDSLNPFTLRGISAGVGSTFDTLTVQSLDEPFSEYGLIAETIDIAPDNSSVTFTLRRQARFHDGSPVTAADVAFTFDTLKTKGHPMYRIYYAEVEAAEVIDDHTVRFSFSNTSNRELPLILGSLPVLSKAFFETRDFTATTLEPLLGSGPYKVASADPGRSLVLERVKDYWARDLPVNVGRHNFDRQVVDYYRDDEVSVEAFKAGQYDLRLENSARRWATAYNMPEVESGKLQLAVIPHRISVGMQGLVMNTRRPKFQDPALRRAMQYVFDFEWSNKTLFYGAYTRTDSYFENSSMASSGVPEGDELALLEPFRDQLPEALFTEPYTVPRTDGSGSNREGLKAAYEILQDAGYEVRNGKLYAPDAKEPLRIEFLIDDAATERIVMPITRSLGRLGIDANVRMVDAAQYENRLQTFDYDITTEVWAQSQSPGNEQREYWGSDAADRPGSRNYAGIKNPVVDALIQKIIDAKDRSSLVTAVKALDRVLLWGDYVIPNFHLPAFRLVYWNKFGRPQVLPDYGIDLDTWWVDQALARKYNLGR</sequence>
<dbReference type="Gene3D" id="3.10.105.10">
    <property type="entry name" value="Dipeptide-binding Protein, Domain 3"/>
    <property type="match status" value="1"/>
</dbReference>
<reference evidence="6" key="1">
    <citation type="journal article" date="2019" name="Int. J. Syst. Evol. Microbiol.">
        <title>The Global Catalogue of Microorganisms (GCM) 10K type strain sequencing project: providing services to taxonomists for standard genome sequencing and annotation.</title>
        <authorList>
            <consortium name="The Broad Institute Genomics Platform"/>
            <consortium name="The Broad Institute Genome Sequencing Center for Infectious Disease"/>
            <person name="Wu L."/>
            <person name="Ma J."/>
        </authorList>
    </citation>
    <scope>NUCLEOTIDE SEQUENCE [LARGE SCALE GENOMIC DNA]</scope>
    <source>
        <strain evidence="6">CGMCC 1.10188</strain>
    </source>
</reference>
<comment type="subcellular location">
    <subcellularLocation>
        <location evidence="1">Periplasm</location>
    </subcellularLocation>
</comment>
<organism evidence="5 6">
    <name type="scientific">Tistrella bauzanensis</name>
    <dbReference type="NCBI Taxonomy" id="657419"/>
    <lineage>
        <taxon>Bacteria</taxon>
        <taxon>Pseudomonadati</taxon>
        <taxon>Pseudomonadota</taxon>
        <taxon>Alphaproteobacteria</taxon>
        <taxon>Geminicoccales</taxon>
        <taxon>Geminicoccaceae</taxon>
        <taxon>Tistrella</taxon>
    </lineage>
</organism>
<evidence type="ECO:0000313" key="6">
    <source>
        <dbReference type="Proteomes" id="UP000603352"/>
    </source>
</evidence>
<dbReference type="EMBL" id="BMDZ01000012">
    <property type="protein sequence ID" value="GGB34902.1"/>
    <property type="molecule type" value="Genomic_DNA"/>
</dbReference>
<keyword evidence="3" id="KW-0732">Signal</keyword>
<evidence type="ECO:0000256" key="2">
    <source>
        <dbReference type="ARBA" id="ARBA00005695"/>
    </source>
</evidence>
<evidence type="ECO:0000313" key="5">
    <source>
        <dbReference type="EMBL" id="GGB34902.1"/>
    </source>
</evidence>
<accession>A0ABQ1ICP4</accession>
<comment type="similarity">
    <text evidence="2">Belongs to the bacterial solute-binding protein 5 family.</text>
</comment>
<dbReference type="InterPro" id="IPR000914">
    <property type="entry name" value="SBP_5_dom"/>
</dbReference>
<dbReference type="Pfam" id="PF00496">
    <property type="entry name" value="SBP_bac_5"/>
    <property type="match status" value="1"/>
</dbReference>
<evidence type="ECO:0000259" key="4">
    <source>
        <dbReference type="Pfam" id="PF00496"/>
    </source>
</evidence>
<protein>
    <submittedName>
        <fullName evidence="5">ABC transporter</fullName>
    </submittedName>
</protein>
<dbReference type="InterPro" id="IPR039424">
    <property type="entry name" value="SBP_5"/>
</dbReference>
<gene>
    <name evidence="5" type="ORF">GCM10011505_15460</name>
</gene>
<dbReference type="CDD" id="cd08497">
    <property type="entry name" value="MbnE-like"/>
    <property type="match status" value="1"/>
</dbReference>
<comment type="caution">
    <text evidence="5">The sequence shown here is derived from an EMBL/GenBank/DDBJ whole genome shotgun (WGS) entry which is preliminary data.</text>
</comment>
<dbReference type="PANTHER" id="PTHR30290">
    <property type="entry name" value="PERIPLASMIC BINDING COMPONENT OF ABC TRANSPORTER"/>
    <property type="match status" value="1"/>
</dbReference>
<dbReference type="SUPFAM" id="SSF53850">
    <property type="entry name" value="Periplasmic binding protein-like II"/>
    <property type="match status" value="1"/>
</dbReference>
<feature type="domain" description="Solute-binding protein family 5" evidence="4">
    <location>
        <begin position="99"/>
        <end position="503"/>
    </location>
</feature>
<name>A0ABQ1ICP4_9PROT</name>
<dbReference type="Proteomes" id="UP000603352">
    <property type="component" value="Unassembled WGS sequence"/>
</dbReference>
<proteinExistence type="inferred from homology"/>
<evidence type="ECO:0000256" key="1">
    <source>
        <dbReference type="ARBA" id="ARBA00004418"/>
    </source>
</evidence>
<evidence type="ECO:0000256" key="3">
    <source>
        <dbReference type="ARBA" id="ARBA00022729"/>
    </source>
</evidence>
<dbReference type="InterPro" id="IPR030678">
    <property type="entry name" value="Peptide/Ni-bd"/>
</dbReference>
<dbReference type="PANTHER" id="PTHR30290:SF64">
    <property type="entry name" value="ABC TRANSPORTER PERIPLASMIC BINDING PROTEIN"/>
    <property type="match status" value="1"/>
</dbReference>
<keyword evidence="6" id="KW-1185">Reference proteome</keyword>